<evidence type="ECO:0000313" key="2">
    <source>
        <dbReference type="Proteomes" id="UP000183245"/>
    </source>
</evidence>
<gene>
    <name evidence="1" type="ORF">AUK40_01250</name>
</gene>
<dbReference type="EMBL" id="MNZT01000022">
    <property type="protein sequence ID" value="OIP98749.1"/>
    <property type="molecule type" value="Genomic_DNA"/>
</dbReference>
<evidence type="ECO:0000313" key="1">
    <source>
        <dbReference type="EMBL" id="OIP98749.1"/>
    </source>
</evidence>
<comment type="caution">
    <text evidence="1">The sequence shown here is derived from an EMBL/GenBank/DDBJ whole genome shotgun (WGS) entry which is preliminary data.</text>
</comment>
<name>A0A1J5INN1_9BACT</name>
<organism evidence="1 2">
    <name type="scientific">Candidatus Wirthbacteria bacterium CG2_30_54_11</name>
    <dbReference type="NCBI Taxonomy" id="1817892"/>
    <lineage>
        <taxon>Bacteria</taxon>
        <taxon>Candidatus Wirthbacteria</taxon>
    </lineage>
</organism>
<reference evidence="1 2" key="1">
    <citation type="journal article" date="2016" name="Environ. Microbiol.">
        <title>Genomic resolution of a cold subsurface aquifer community provides metabolic insights for novel microbes adapted to high CO concentrations.</title>
        <authorList>
            <person name="Probst A.J."/>
            <person name="Castelle C.J."/>
            <person name="Singh A."/>
            <person name="Brown C.T."/>
            <person name="Anantharaman K."/>
            <person name="Sharon I."/>
            <person name="Hug L.A."/>
            <person name="Burstein D."/>
            <person name="Emerson J.B."/>
            <person name="Thomas B.C."/>
            <person name="Banfield J.F."/>
        </authorList>
    </citation>
    <scope>NUCLEOTIDE SEQUENCE [LARGE SCALE GENOMIC DNA]</scope>
    <source>
        <strain evidence="1">CG2_30_54_11</strain>
    </source>
</reference>
<dbReference type="Proteomes" id="UP000183245">
    <property type="component" value="Unassembled WGS sequence"/>
</dbReference>
<sequence>MSYPITEEIQAQIEVERSWFLSFFNFQCKLCPVPKNKSQGIDYCSRLPELYDMINKQIGYASYCCMDKLGNNYEAALGSFAHYVKKECPLKTIVIEAQRQMTLIKKPDASTFGKN</sequence>
<protein>
    <submittedName>
        <fullName evidence="1">Uncharacterized protein</fullName>
    </submittedName>
</protein>
<dbReference type="AlphaFoldDB" id="A0A1J5INN1"/>
<accession>A0A1J5INN1</accession>
<proteinExistence type="predicted"/>